<comment type="subcellular location">
    <subcellularLocation>
        <location evidence="2">Cytoplasm</location>
    </subcellularLocation>
</comment>
<dbReference type="AlphaFoldDB" id="A0A9D0ZNN8"/>
<dbReference type="Gene3D" id="3.30.160.100">
    <property type="entry name" value="Ribosome hibernation promotion factor-like"/>
    <property type="match status" value="1"/>
</dbReference>
<comment type="similarity">
    <text evidence="2">Belongs to the HPF/YfiA ribosome-associated protein family. Long HPF subfamily.</text>
</comment>
<dbReference type="Proteomes" id="UP000824260">
    <property type="component" value="Unassembled WGS sequence"/>
</dbReference>
<dbReference type="NCBIfam" id="TIGR00741">
    <property type="entry name" value="yfiA"/>
    <property type="match status" value="1"/>
</dbReference>
<keyword evidence="1 2" id="KW-0810">Translation regulation</keyword>
<dbReference type="PANTHER" id="PTHR33231:SF1">
    <property type="entry name" value="30S RIBOSOMAL PROTEIN"/>
    <property type="match status" value="1"/>
</dbReference>
<gene>
    <name evidence="4" type="primary">raiA</name>
    <name evidence="2" type="synonym">hpf</name>
    <name evidence="4" type="ORF">IAA52_06830</name>
</gene>
<accession>A0A9D0ZNN8</accession>
<sequence>MKFVYIGKGMEITDSLKARVEKKLTKLERYFQDDVEAQIRLSQERGNRNIVEITISVGSVILRAEEVSNDMYMSIDRAVDKLNRQIRRHRTKLEKRLRAGAFEPVADEPAEAEEEAASYNLVRVKKFPVKPMHVDDAIAQMELLGHTFFLFLNEETDSMCVLYLRSDGSYGLLQPE</sequence>
<evidence type="ECO:0000313" key="5">
    <source>
        <dbReference type="Proteomes" id="UP000824260"/>
    </source>
</evidence>
<comment type="subunit">
    <text evidence="2">Interacts with 100S ribosomes.</text>
</comment>
<dbReference type="PANTHER" id="PTHR33231">
    <property type="entry name" value="30S RIBOSOMAL PROTEIN"/>
    <property type="match status" value="1"/>
</dbReference>
<proteinExistence type="inferred from homology"/>
<dbReference type="SUPFAM" id="SSF69754">
    <property type="entry name" value="Ribosome binding protein Y (YfiA homologue)"/>
    <property type="match status" value="1"/>
</dbReference>
<name>A0A9D0ZNN8_9FIRM</name>
<dbReference type="Gene3D" id="3.30.505.50">
    <property type="entry name" value="Sigma 54 modulation/S30EA ribosomal protein, C-terminal domain"/>
    <property type="match status" value="1"/>
</dbReference>
<dbReference type="HAMAP" id="MF_00839">
    <property type="entry name" value="HPF"/>
    <property type="match status" value="1"/>
</dbReference>
<evidence type="ECO:0000259" key="3">
    <source>
        <dbReference type="Pfam" id="PF16321"/>
    </source>
</evidence>
<keyword evidence="2" id="KW-0963">Cytoplasm</keyword>
<dbReference type="EMBL" id="DVFZ01000068">
    <property type="protein sequence ID" value="HIQ82801.1"/>
    <property type="molecule type" value="Genomic_DNA"/>
</dbReference>
<dbReference type="Pfam" id="PF02482">
    <property type="entry name" value="Ribosomal_S30AE"/>
    <property type="match status" value="1"/>
</dbReference>
<organism evidence="4 5">
    <name type="scientific">Candidatus Pullichristensenella stercorigallinarum</name>
    <dbReference type="NCBI Taxonomy" id="2840909"/>
    <lineage>
        <taxon>Bacteria</taxon>
        <taxon>Bacillati</taxon>
        <taxon>Bacillota</taxon>
        <taxon>Clostridia</taxon>
        <taxon>Candidatus Pullichristensenella</taxon>
    </lineage>
</organism>
<feature type="domain" description="Sigma 54 modulation/S30EA ribosomal protein C-terminal" evidence="3">
    <location>
        <begin position="120"/>
        <end position="172"/>
    </location>
</feature>
<dbReference type="InterPro" id="IPR036567">
    <property type="entry name" value="RHF-like"/>
</dbReference>
<reference evidence="4" key="1">
    <citation type="submission" date="2020-10" db="EMBL/GenBank/DDBJ databases">
        <authorList>
            <person name="Gilroy R."/>
        </authorList>
    </citation>
    <scope>NUCLEOTIDE SEQUENCE</scope>
    <source>
        <strain evidence="4">ChiSjej6B24-2974</strain>
    </source>
</reference>
<protein>
    <recommendedName>
        <fullName evidence="2">Ribosome hibernation promoting factor</fullName>
        <shortName evidence="2">HPF</shortName>
    </recommendedName>
</protein>
<reference evidence="4" key="2">
    <citation type="journal article" date="2021" name="PeerJ">
        <title>Extensive microbial diversity within the chicken gut microbiome revealed by metagenomics and culture.</title>
        <authorList>
            <person name="Gilroy R."/>
            <person name="Ravi A."/>
            <person name="Getino M."/>
            <person name="Pursley I."/>
            <person name="Horton D.L."/>
            <person name="Alikhan N.F."/>
            <person name="Baker D."/>
            <person name="Gharbi K."/>
            <person name="Hall N."/>
            <person name="Watson M."/>
            <person name="Adriaenssens E.M."/>
            <person name="Foster-Nyarko E."/>
            <person name="Jarju S."/>
            <person name="Secka A."/>
            <person name="Antonio M."/>
            <person name="Oren A."/>
            <person name="Chaudhuri R.R."/>
            <person name="La Ragione R."/>
            <person name="Hildebrand F."/>
            <person name="Pallen M.J."/>
        </authorList>
    </citation>
    <scope>NUCLEOTIDE SEQUENCE</scope>
    <source>
        <strain evidence="4">ChiSjej6B24-2974</strain>
    </source>
</reference>
<dbReference type="InterPro" id="IPR003489">
    <property type="entry name" value="RHF/RaiA"/>
</dbReference>
<evidence type="ECO:0000256" key="1">
    <source>
        <dbReference type="ARBA" id="ARBA00022845"/>
    </source>
</evidence>
<dbReference type="InterPro" id="IPR050574">
    <property type="entry name" value="HPF/YfiA_ribosome-assoc"/>
</dbReference>
<evidence type="ECO:0000256" key="2">
    <source>
        <dbReference type="HAMAP-Rule" id="MF_00839"/>
    </source>
</evidence>
<comment type="caution">
    <text evidence="4">The sequence shown here is derived from an EMBL/GenBank/DDBJ whole genome shotgun (WGS) entry which is preliminary data.</text>
</comment>
<comment type="function">
    <text evidence="2">Required for dimerization of active 70S ribosomes into 100S ribosomes in stationary phase; 100S ribosomes are translationally inactive and sometimes present during exponential growth.</text>
</comment>
<evidence type="ECO:0000313" key="4">
    <source>
        <dbReference type="EMBL" id="HIQ82801.1"/>
    </source>
</evidence>
<dbReference type="InterPro" id="IPR038416">
    <property type="entry name" value="Ribosom_S30AE_C_sf"/>
</dbReference>
<dbReference type="Pfam" id="PF16321">
    <property type="entry name" value="Ribosom_S30AE_C"/>
    <property type="match status" value="1"/>
</dbReference>
<dbReference type="InterPro" id="IPR034694">
    <property type="entry name" value="HPF_long/plastid"/>
</dbReference>
<dbReference type="GO" id="GO:0045900">
    <property type="term" value="P:negative regulation of translational elongation"/>
    <property type="evidence" value="ECO:0007669"/>
    <property type="project" value="TreeGrafter"/>
</dbReference>
<dbReference type="GO" id="GO:0043024">
    <property type="term" value="F:ribosomal small subunit binding"/>
    <property type="evidence" value="ECO:0007669"/>
    <property type="project" value="TreeGrafter"/>
</dbReference>
<dbReference type="InterPro" id="IPR032528">
    <property type="entry name" value="Ribosom_S30AE_C"/>
</dbReference>
<dbReference type="CDD" id="cd00552">
    <property type="entry name" value="RaiA"/>
    <property type="match status" value="1"/>
</dbReference>
<dbReference type="GO" id="GO:0022627">
    <property type="term" value="C:cytosolic small ribosomal subunit"/>
    <property type="evidence" value="ECO:0007669"/>
    <property type="project" value="TreeGrafter"/>
</dbReference>